<protein>
    <submittedName>
        <fullName evidence="2">Uncharacterized protein</fullName>
    </submittedName>
</protein>
<reference evidence="2" key="2">
    <citation type="submission" date="2016-06" db="EMBL/GenBank/DDBJ databases">
        <title>The genome of a short-lived fish provides insights into sex chromosome evolution and the genetic control of aging.</title>
        <authorList>
            <person name="Reichwald K."/>
            <person name="Felder M."/>
            <person name="Petzold A."/>
            <person name="Koch P."/>
            <person name="Groth M."/>
            <person name="Platzer M."/>
        </authorList>
    </citation>
    <scope>NUCLEOTIDE SEQUENCE</scope>
    <source>
        <tissue evidence="2">Brain</tissue>
    </source>
</reference>
<feature type="non-terminal residue" evidence="2">
    <location>
        <position position="42"/>
    </location>
</feature>
<dbReference type="EMBL" id="HADW01019326">
    <property type="protein sequence ID" value="SBP20726.1"/>
    <property type="molecule type" value="Transcribed_RNA"/>
</dbReference>
<evidence type="ECO:0000313" key="2">
    <source>
        <dbReference type="EMBL" id="SBP20726.1"/>
    </source>
</evidence>
<feature type="region of interest" description="Disordered" evidence="1">
    <location>
        <begin position="1"/>
        <end position="42"/>
    </location>
</feature>
<feature type="non-terminal residue" evidence="2">
    <location>
        <position position="1"/>
    </location>
</feature>
<feature type="compositionally biased region" description="Low complexity" evidence="1">
    <location>
        <begin position="18"/>
        <end position="29"/>
    </location>
</feature>
<organism evidence="2">
    <name type="scientific">Iconisemion striatum</name>
    <dbReference type="NCBI Taxonomy" id="60296"/>
    <lineage>
        <taxon>Eukaryota</taxon>
        <taxon>Metazoa</taxon>
        <taxon>Chordata</taxon>
        <taxon>Craniata</taxon>
        <taxon>Vertebrata</taxon>
        <taxon>Euteleostomi</taxon>
        <taxon>Actinopterygii</taxon>
        <taxon>Neopterygii</taxon>
        <taxon>Teleostei</taxon>
        <taxon>Neoteleostei</taxon>
        <taxon>Acanthomorphata</taxon>
        <taxon>Ovalentaria</taxon>
        <taxon>Atherinomorphae</taxon>
        <taxon>Cyprinodontiformes</taxon>
        <taxon>Nothobranchiidae</taxon>
        <taxon>Iconisemion</taxon>
    </lineage>
</organism>
<evidence type="ECO:0000256" key="1">
    <source>
        <dbReference type="SAM" id="MobiDB-lite"/>
    </source>
</evidence>
<proteinExistence type="predicted"/>
<reference evidence="2" key="1">
    <citation type="submission" date="2016-05" db="EMBL/GenBank/DDBJ databases">
        <authorList>
            <person name="Lavstsen T."/>
            <person name="Jespersen J.S."/>
        </authorList>
    </citation>
    <scope>NUCLEOTIDE SEQUENCE</scope>
    <source>
        <tissue evidence="2">Brain</tissue>
    </source>
</reference>
<name>A0A1A7XRL1_9TELE</name>
<gene>
    <name evidence="2" type="primary">CR356230.1</name>
</gene>
<sequence length="42" mass="4766">LNVQPDGDLGRPWFPECSSSRRPSPTSSPKIEEPWQDIDVLE</sequence>
<dbReference type="AlphaFoldDB" id="A0A1A7XRL1"/>
<accession>A0A1A7XRL1</accession>